<proteinExistence type="predicted"/>
<keyword evidence="2" id="KW-1185">Reference proteome</keyword>
<dbReference type="OrthoDB" id="518228at2"/>
<gene>
    <name evidence="1" type="ORF">PL921430012</name>
</gene>
<evidence type="ECO:0000313" key="1">
    <source>
        <dbReference type="EMBL" id="CUR31873.1"/>
    </source>
</evidence>
<protein>
    <submittedName>
        <fullName evidence="1">Uncharacterized protein</fullName>
    </submittedName>
</protein>
<dbReference type="Proteomes" id="UP000184315">
    <property type="component" value="Unassembled WGS sequence"/>
</dbReference>
<sequence length="227" mass="26895">MSDEVVSKLTYYNGYIFRSLLEAKWAILFDYLKIQYQYESQRFDTKYGWYLPDFHLKNVNLWIEIKPKFPSSEAIDKIQTVADQTNCFACILISFPEIDLFGKEWQPTQSFVFLFSPGSKKSAHISINQIYNFIFNSPINKNQYFMGSCLTTAIYKAKAYRKNELISIKEILLEVLEKEGFLDRYSRHREINESKLSINNELSIFEELIIDKLFWLRQGINNKPRPN</sequence>
<organism evidence="1 2">
    <name type="scientific">Planktothrix tepida PCC 9214</name>
    <dbReference type="NCBI Taxonomy" id="671072"/>
    <lineage>
        <taxon>Bacteria</taxon>
        <taxon>Bacillati</taxon>
        <taxon>Cyanobacteriota</taxon>
        <taxon>Cyanophyceae</taxon>
        <taxon>Oscillatoriophycideae</taxon>
        <taxon>Oscillatoriales</taxon>
        <taxon>Microcoleaceae</taxon>
        <taxon>Planktothrix</taxon>
    </lineage>
</organism>
<dbReference type="EMBL" id="CZDF01000133">
    <property type="protein sequence ID" value="CUR31873.1"/>
    <property type="molecule type" value="Genomic_DNA"/>
</dbReference>
<dbReference type="Gene3D" id="3.40.91.30">
    <property type="match status" value="1"/>
</dbReference>
<evidence type="ECO:0000313" key="2">
    <source>
        <dbReference type="Proteomes" id="UP000184315"/>
    </source>
</evidence>
<name>A0A1J1LJW3_9CYAN</name>
<dbReference type="RefSeq" id="WP_072716843.1">
    <property type="nucleotide sequence ID" value="NZ_LN889759.1"/>
</dbReference>
<dbReference type="AlphaFoldDB" id="A0A1J1LJW3"/>
<accession>A0A1J1LJW3</accession>
<reference evidence="2" key="1">
    <citation type="submission" date="2015-10" db="EMBL/GenBank/DDBJ databases">
        <authorList>
            <person name="Regsiter A."/>
            <person name="william w."/>
        </authorList>
    </citation>
    <scope>NUCLEOTIDE SEQUENCE [LARGE SCALE GENOMIC DNA]</scope>
</reference>